<evidence type="ECO:0000313" key="3">
    <source>
        <dbReference type="Proteomes" id="UP000183809"/>
    </source>
</evidence>
<protein>
    <submittedName>
        <fullName evidence="2">Amidase</fullName>
    </submittedName>
</protein>
<dbReference type="PANTHER" id="PTHR42678:SF34">
    <property type="entry name" value="OS04G0183300 PROTEIN"/>
    <property type="match status" value="1"/>
</dbReference>
<dbReference type="OrthoDB" id="566138at2759"/>
<dbReference type="Pfam" id="PF01425">
    <property type="entry name" value="Amidase"/>
    <property type="match status" value="1"/>
</dbReference>
<accession>A0A1J9QXD1</accession>
<gene>
    <name evidence="2" type="ORF">BKCO1_2800013</name>
</gene>
<dbReference type="AlphaFoldDB" id="A0A1J9QXD1"/>
<dbReference type="PANTHER" id="PTHR42678">
    <property type="entry name" value="AMIDASE"/>
    <property type="match status" value="1"/>
</dbReference>
<comment type="caution">
    <text evidence="2">The sequence shown here is derived from an EMBL/GenBank/DDBJ whole genome shotgun (WGS) entry which is preliminary data.</text>
</comment>
<evidence type="ECO:0000259" key="1">
    <source>
        <dbReference type="Pfam" id="PF01425"/>
    </source>
</evidence>
<dbReference type="SUPFAM" id="SSF75304">
    <property type="entry name" value="Amidase signature (AS) enzymes"/>
    <property type="match status" value="1"/>
</dbReference>
<sequence>MATVTVTHRATGSELCCLAEATAEDLVQGLAENRFSSVDLVHAYVDRIGQVNAALRVVMEINPDAWLIAASLDVERARGRLRGPLHGIPVLLKGNIGTRDRMQTDAGSWALRDATPSADSTVAAKLRAAGLIILGKTSLTEWSMFRASNSSHGWNAVSGQAYGAYCPRQCPGGSSGGSAVAADLGLAWATLGTETSGSIVNPCSRNNVVGIKPTVGLTSRRLVVPVSEHQDTVGPIARSVKDAARLLQTIVGKDPHDDYTSASPYPGNPPDYVAACKPHGLQGKRIGIPRNVIDQSSDQLSHVMDAFDKAIAVIQEGGAVVVDRADFTAFSRVMAREYNPVTRADFAVNLPQYLVQLEHNPQGIHSLEHLRRFTRACPQEEFPIRDTRNWDTALERPISNSSAEFDAMYAENLYLGGPGGVEGALQRHQLDALVLPAEVSFNVAALVGTPIVSVPLGAAPDDVPVKRQPGWDEVELAPGIPFGISFLGSKLSEENLIEIAYAFEQMTRVRGTLVHHVAPQTDLRG</sequence>
<dbReference type="EMBL" id="MNUE01000028">
    <property type="protein sequence ID" value="OJD33686.1"/>
    <property type="molecule type" value="Genomic_DNA"/>
</dbReference>
<dbReference type="Gene3D" id="3.90.1300.10">
    <property type="entry name" value="Amidase signature (AS) domain"/>
    <property type="match status" value="1"/>
</dbReference>
<name>A0A1J9QXD1_9PEZI</name>
<evidence type="ECO:0000313" key="2">
    <source>
        <dbReference type="EMBL" id="OJD33686.1"/>
    </source>
</evidence>
<dbReference type="InterPro" id="IPR023631">
    <property type="entry name" value="Amidase_dom"/>
</dbReference>
<dbReference type="Proteomes" id="UP000183809">
    <property type="component" value="Unassembled WGS sequence"/>
</dbReference>
<organism evidence="2 3">
    <name type="scientific">Diplodia corticola</name>
    <dbReference type="NCBI Taxonomy" id="236234"/>
    <lineage>
        <taxon>Eukaryota</taxon>
        <taxon>Fungi</taxon>
        <taxon>Dikarya</taxon>
        <taxon>Ascomycota</taxon>
        <taxon>Pezizomycotina</taxon>
        <taxon>Dothideomycetes</taxon>
        <taxon>Dothideomycetes incertae sedis</taxon>
        <taxon>Botryosphaeriales</taxon>
        <taxon>Botryosphaeriaceae</taxon>
        <taxon>Diplodia</taxon>
    </lineage>
</organism>
<reference evidence="2 3" key="1">
    <citation type="submission" date="2016-10" db="EMBL/GenBank/DDBJ databases">
        <title>Proteomics and genomics reveal pathogen-plant mechanisms compatible with a hemibiotrophic lifestyle of Diplodia corticola.</title>
        <authorList>
            <person name="Fernandes I."/>
            <person name="De Jonge R."/>
            <person name="Van De Peer Y."/>
            <person name="Devreese B."/>
            <person name="Alves A."/>
            <person name="Esteves A.C."/>
        </authorList>
    </citation>
    <scope>NUCLEOTIDE SEQUENCE [LARGE SCALE GENOMIC DNA]</scope>
    <source>
        <strain evidence="2 3">CBS 112549</strain>
    </source>
</reference>
<dbReference type="GeneID" id="31013920"/>
<dbReference type="InterPro" id="IPR036928">
    <property type="entry name" value="AS_sf"/>
</dbReference>
<dbReference type="STRING" id="236234.A0A1J9QXD1"/>
<feature type="domain" description="Amidase" evidence="1">
    <location>
        <begin position="39"/>
        <end position="496"/>
    </location>
</feature>
<proteinExistence type="predicted"/>
<keyword evidence="3" id="KW-1185">Reference proteome</keyword>
<dbReference type="RefSeq" id="XP_020129946.1">
    <property type="nucleotide sequence ID" value="XM_020273659.1"/>
</dbReference>